<evidence type="ECO:0000313" key="2">
    <source>
        <dbReference type="Proteomes" id="UP000222840"/>
    </source>
</evidence>
<sequence length="66" mass="7834">MHDFYLGDGWYGSVEWTETDGLYTGLMYVMSECSINHIWSEHFNKEFSSEADMIEWTTARIEEENL</sequence>
<protein>
    <submittedName>
        <fullName evidence="1">Uncharacterized protein</fullName>
    </submittedName>
</protein>
<evidence type="ECO:0000313" key="1">
    <source>
        <dbReference type="EMBL" id="ARB05839.1"/>
    </source>
</evidence>
<gene>
    <name evidence="1" type="ORF">fHeYen901_66</name>
</gene>
<name>A0A1V0DXG1_9CAUD</name>
<dbReference type="Proteomes" id="UP000222840">
    <property type="component" value="Segment"/>
</dbReference>
<organism evidence="1 2">
    <name type="scientific">Yersinia phage fHe-Yen9-01</name>
    <dbReference type="NCBI Taxonomy" id="1965363"/>
    <lineage>
        <taxon>Viruses</taxon>
        <taxon>Duplodnaviria</taxon>
        <taxon>Heunggongvirae</taxon>
        <taxon>Uroviricota</taxon>
        <taxon>Caudoviricetes</taxon>
        <taxon>Pantevenvirales</taxon>
        <taxon>Straboviridae</taxon>
        <taxon>Tevenvirinae</taxon>
        <taxon>Tegunavirus</taxon>
        <taxon>Tegunavirus fheyen901</taxon>
    </lineage>
</organism>
<reference evidence="1 2" key="1">
    <citation type="submission" date="2017-02" db="EMBL/GenBank/DDBJ databases">
        <title>Characterization and complete genome sequence of Yersinia bacteriophage, fHe-Yen9-01.</title>
        <authorList>
            <person name="Jun J.W."/>
            <person name="Wicklund A."/>
            <person name="Skurnik M."/>
        </authorList>
    </citation>
    <scope>NUCLEOTIDE SEQUENCE [LARGE SCALE GENOMIC DNA]</scope>
</reference>
<dbReference type="EMBL" id="KY593455">
    <property type="protein sequence ID" value="ARB05839.1"/>
    <property type="molecule type" value="Genomic_DNA"/>
</dbReference>
<proteinExistence type="predicted"/>
<keyword evidence="2" id="KW-1185">Reference proteome</keyword>
<accession>A0A1V0DXG1</accession>